<comment type="similarity">
    <text evidence="1">Belongs to the glycosyl hydrolase 13 family.</text>
</comment>
<sequence>MGSAFGGEWSRLKDSNGKPPGMIGVLPQNAVTFIDNQDTESQKIWPFPTDYVMLGLCHSQLIILPISRRRKIYQHPHNKQMSYPAMAPLLSNTLYCQRFFSYYAFNVLGVFTYNVVPRRSH</sequence>
<accession>A0AAV6IEH4</accession>
<name>A0AAV6IEH4_9ERIC</name>
<comment type="caution">
    <text evidence="3">The sequence shown here is derived from an EMBL/GenBank/DDBJ whole genome shotgun (WGS) entry which is preliminary data.</text>
</comment>
<proteinExistence type="inferred from homology"/>
<organism evidence="3 4">
    <name type="scientific">Rhododendron griersonianum</name>
    <dbReference type="NCBI Taxonomy" id="479676"/>
    <lineage>
        <taxon>Eukaryota</taxon>
        <taxon>Viridiplantae</taxon>
        <taxon>Streptophyta</taxon>
        <taxon>Embryophyta</taxon>
        <taxon>Tracheophyta</taxon>
        <taxon>Spermatophyta</taxon>
        <taxon>Magnoliopsida</taxon>
        <taxon>eudicotyledons</taxon>
        <taxon>Gunneridae</taxon>
        <taxon>Pentapetalae</taxon>
        <taxon>asterids</taxon>
        <taxon>Ericales</taxon>
        <taxon>Ericaceae</taxon>
        <taxon>Ericoideae</taxon>
        <taxon>Rhodoreae</taxon>
        <taxon>Rhododendron</taxon>
    </lineage>
</organism>
<dbReference type="AlphaFoldDB" id="A0AAV6IEH4"/>
<dbReference type="Proteomes" id="UP000823749">
    <property type="component" value="Chromosome 11"/>
</dbReference>
<reference evidence="3" key="1">
    <citation type="submission" date="2020-08" db="EMBL/GenBank/DDBJ databases">
        <title>Plant Genome Project.</title>
        <authorList>
            <person name="Zhang R.-G."/>
        </authorList>
    </citation>
    <scope>NUCLEOTIDE SEQUENCE</scope>
    <source>
        <strain evidence="3">WSP0</strain>
        <tissue evidence="3">Leaf</tissue>
    </source>
</reference>
<evidence type="ECO:0000313" key="4">
    <source>
        <dbReference type="Proteomes" id="UP000823749"/>
    </source>
</evidence>
<dbReference type="PANTHER" id="PTHR43447">
    <property type="entry name" value="ALPHA-AMYLASE"/>
    <property type="match status" value="1"/>
</dbReference>
<protein>
    <submittedName>
        <fullName evidence="3">Uncharacterized protein</fullName>
    </submittedName>
</protein>
<keyword evidence="4" id="KW-1185">Reference proteome</keyword>
<evidence type="ECO:0000256" key="2">
    <source>
        <dbReference type="SAM" id="MobiDB-lite"/>
    </source>
</evidence>
<feature type="region of interest" description="Disordered" evidence="2">
    <location>
        <begin position="1"/>
        <end position="20"/>
    </location>
</feature>
<gene>
    <name evidence="3" type="ORF">RHGRI_032301</name>
</gene>
<evidence type="ECO:0000256" key="1">
    <source>
        <dbReference type="ARBA" id="ARBA00008061"/>
    </source>
</evidence>
<dbReference type="Gene3D" id="3.20.20.80">
    <property type="entry name" value="Glycosidases"/>
    <property type="match status" value="1"/>
</dbReference>
<dbReference type="EMBL" id="JACTNZ010000011">
    <property type="protein sequence ID" value="KAG5525958.1"/>
    <property type="molecule type" value="Genomic_DNA"/>
</dbReference>
<evidence type="ECO:0000313" key="3">
    <source>
        <dbReference type="EMBL" id="KAG5525958.1"/>
    </source>
</evidence>